<evidence type="ECO:0000256" key="3">
    <source>
        <dbReference type="ARBA" id="ARBA00022793"/>
    </source>
</evidence>
<feature type="chain" id="PRO_5018826349" description="Aspartate 1-decarboxylase beta chain" evidence="9 13">
    <location>
        <begin position="1"/>
        <end position="24"/>
    </location>
</feature>
<dbReference type="PANTHER" id="PTHR21012">
    <property type="entry name" value="ASPARTATE 1-DECARBOXYLASE"/>
    <property type="match status" value="1"/>
</dbReference>
<evidence type="ECO:0000313" key="15">
    <source>
        <dbReference type="Proteomes" id="UP000287502"/>
    </source>
</evidence>
<comment type="cofactor">
    <cofactor evidence="9 10">
        <name>pyruvate</name>
        <dbReference type="ChEBI" id="CHEBI:15361"/>
    </cofactor>
    <text evidence="9 10">Binds 1 pyruvoyl group covalently per subunit.</text>
</comment>
<evidence type="ECO:0000256" key="1">
    <source>
        <dbReference type="ARBA" id="ARBA00022490"/>
    </source>
</evidence>
<evidence type="ECO:0000256" key="4">
    <source>
        <dbReference type="ARBA" id="ARBA00022813"/>
    </source>
</evidence>
<feature type="active site" description="Proton donor" evidence="9 10">
    <location>
        <position position="58"/>
    </location>
</feature>
<gene>
    <name evidence="9" type="primary">panD</name>
    <name evidence="14" type="ORF">EP073_07625</name>
</gene>
<comment type="subcellular location">
    <subcellularLocation>
        <location evidence="9">Cytoplasm</location>
    </subcellularLocation>
</comment>
<protein>
    <recommendedName>
        <fullName evidence="9">Aspartate 1-decarboxylase</fullName>
        <ecNumber evidence="9">4.1.1.11</ecNumber>
    </recommendedName>
    <alternativeName>
        <fullName evidence="9">Aspartate alpha-decarboxylase</fullName>
    </alternativeName>
    <component>
        <recommendedName>
            <fullName evidence="9">Aspartate 1-decarboxylase beta chain</fullName>
        </recommendedName>
    </component>
    <component>
        <recommendedName>
            <fullName evidence="9">Aspartate 1-decarboxylase alpha chain</fullName>
        </recommendedName>
    </component>
</protein>
<name>A0A3R5UUX7_9BACT</name>
<evidence type="ECO:0000256" key="12">
    <source>
        <dbReference type="PIRSR" id="PIRSR006246-3"/>
    </source>
</evidence>
<feature type="active site" description="Schiff-base intermediate with substrate; via pyruvic acid" evidence="9 10">
    <location>
        <position position="25"/>
    </location>
</feature>
<evidence type="ECO:0000313" key="14">
    <source>
        <dbReference type="EMBL" id="QAR33273.1"/>
    </source>
</evidence>
<keyword evidence="1 9" id="KW-0963">Cytoplasm</keyword>
<dbReference type="HAMAP" id="MF_00446">
    <property type="entry name" value="PanD"/>
    <property type="match status" value="1"/>
</dbReference>
<evidence type="ECO:0000256" key="13">
    <source>
        <dbReference type="PIRSR" id="PIRSR006246-5"/>
    </source>
</evidence>
<keyword evidence="7 9" id="KW-0704">Schiff base</keyword>
<sequence>MLRNMFKAKLHRATVTDANLNYEGSVTIDKDLLDASGILEFEKVDIWNITNGSRFSTYVLEGRRGSGEICLNGAAARLVQVGDRVIIATFAMMDEKELEGFKPTVVQLDEQNRIISKDGVLV</sequence>
<comment type="subunit">
    <text evidence="9">Heterooctamer of four alpha and four beta subunits.</text>
</comment>
<evidence type="ECO:0000256" key="6">
    <source>
        <dbReference type="ARBA" id="ARBA00023239"/>
    </source>
</evidence>
<keyword evidence="6 9" id="KW-0456">Lyase</keyword>
<comment type="catalytic activity">
    <reaction evidence="9">
        <text>L-aspartate + H(+) = beta-alanine + CO2</text>
        <dbReference type="Rhea" id="RHEA:19497"/>
        <dbReference type="ChEBI" id="CHEBI:15378"/>
        <dbReference type="ChEBI" id="CHEBI:16526"/>
        <dbReference type="ChEBI" id="CHEBI:29991"/>
        <dbReference type="ChEBI" id="CHEBI:57966"/>
        <dbReference type="EC" id="4.1.1.11"/>
    </reaction>
</comment>
<dbReference type="NCBIfam" id="TIGR00223">
    <property type="entry name" value="panD"/>
    <property type="match status" value="1"/>
</dbReference>
<keyword evidence="8 9" id="KW-0670">Pyruvate</keyword>
<dbReference type="InterPro" id="IPR003190">
    <property type="entry name" value="Asp_decarbox"/>
</dbReference>
<evidence type="ECO:0000256" key="7">
    <source>
        <dbReference type="ARBA" id="ARBA00023270"/>
    </source>
</evidence>
<evidence type="ECO:0000256" key="10">
    <source>
        <dbReference type="PIRSR" id="PIRSR006246-1"/>
    </source>
</evidence>
<proteinExistence type="inferred from homology"/>
<dbReference type="GO" id="GO:0006523">
    <property type="term" value="P:alanine biosynthetic process"/>
    <property type="evidence" value="ECO:0007669"/>
    <property type="project" value="InterPro"/>
</dbReference>
<keyword evidence="5 9" id="KW-0865">Zymogen</keyword>
<dbReference type="OrthoDB" id="9803983at2"/>
<dbReference type="Pfam" id="PF02261">
    <property type="entry name" value="Asp_decarbox"/>
    <property type="match status" value="1"/>
</dbReference>
<evidence type="ECO:0000256" key="2">
    <source>
        <dbReference type="ARBA" id="ARBA00022655"/>
    </source>
</evidence>
<dbReference type="CDD" id="cd06919">
    <property type="entry name" value="Asp_decarbox"/>
    <property type="match status" value="1"/>
</dbReference>
<comment type="pathway">
    <text evidence="9">Cofactor biosynthesis; (R)-pantothenate biosynthesis; beta-alanine from L-aspartate: step 1/1.</text>
</comment>
<keyword evidence="4 9" id="KW-0068">Autocatalytic cleavage</keyword>
<dbReference type="SUPFAM" id="SSF50692">
    <property type="entry name" value="ADC-like"/>
    <property type="match status" value="1"/>
</dbReference>
<dbReference type="AlphaFoldDB" id="A0A3R5UUX7"/>
<feature type="binding site" evidence="9 11">
    <location>
        <position position="57"/>
    </location>
    <ligand>
        <name>substrate</name>
    </ligand>
</feature>
<dbReference type="RefSeq" id="WP_128466559.1">
    <property type="nucleotide sequence ID" value="NZ_CP035108.1"/>
</dbReference>
<evidence type="ECO:0000256" key="9">
    <source>
        <dbReference type="HAMAP-Rule" id="MF_00446"/>
    </source>
</evidence>
<keyword evidence="3 9" id="KW-0210">Decarboxylase</keyword>
<dbReference type="EMBL" id="CP035108">
    <property type="protein sequence ID" value="QAR33273.1"/>
    <property type="molecule type" value="Genomic_DNA"/>
</dbReference>
<feature type="binding site" evidence="9 11">
    <location>
        <begin position="73"/>
        <end position="75"/>
    </location>
    <ligand>
        <name>substrate</name>
    </ligand>
</feature>
<dbReference type="UniPathway" id="UPA00028">
    <property type="reaction ID" value="UER00002"/>
</dbReference>
<comment type="PTM">
    <text evidence="9 12">Is synthesized initially as an inactive proenzyme, which is activated by self-cleavage at a specific serine bond to produce a beta-subunit with a hydroxyl group at its C-terminus and an alpha-subunit with a pyruvoyl group at its N-terminus.</text>
</comment>
<dbReference type="PIRSF" id="PIRSF006246">
    <property type="entry name" value="Asp_decarbox"/>
    <property type="match status" value="1"/>
</dbReference>
<keyword evidence="2 9" id="KW-0566">Pantothenate biosynthesis</keyword>
<dbReference type="KEGG" id="gtl:EP073_07625"/>
<keyword evidence="15" id="KW-1185">Reference proteome</keyword>
<comment type="function">
    <text evidence="9">Catalyzes the pyruvoyl-dependent decarboxylation of aspartate to produce beta-alanine.</text>
</comment>
<dbReference type="Gene3D" id="2.40.40.20">
    <property type="match status" value="1"/>
</dbReference>
<dbReference type="GO" id="GO:0015940">
    <property type="term" value="P:pantothenate biosynthetic process"/>
    <property type="evidence" value="ECO:0007669"/>
    <property type="project" value="UniProtKB-UniRule"/>
</dbReference>
<organism evidence="14 15">
    <name type="scientific">Geovibrio thiophilus</name>
    <dbReference type="NCBI Taxonomy" id="139438"/>
    <lineage>
        <taxon>Bacteria</taxon>
        <taxon>Pseudomonadati</taxon>
        <taxon>Deferribacterota</taxon>
        <taxon>Deferribacteres</taxon>
        <taxon>Deferribacterales</taxon>
        <taxon>Geovibrionaceae</taxon>
        <taxon>Geovibrio</taxon>
    </lineage>
</organism>
<dbReference type="Proteomes" id="UP000287502">
    <property type="component" value="Chromosome"/>
</dbReference>
<dbReference type="EC" id="4.1.1.11" evidence="9"/>
<dbReference type="GO" id="GO:0004068">
    <property type="term" value="F:aspartate 1-decarboxylase activity"/>
    <property type="evidence" value="ECO:0007669"/>
    <property type="project" value="UniProtKB-UniRule"/>
</dbReference>
<reference evidence="14 15" key="1">
    <citation type="submission" date="2019-01" db="EMBL/GenBank/DDBJ databases">
        <title>Geovibrio thiophilus DSM 11263, complete genome.</title>
        <authorList>
            <person name="Spring S."/>
            <person name="Bunk B."/>
            <person name="Sproer C."/>
        </authorList>
    </citation>
    <scope>NUCLEOTIDE SEQUENCE [LARGE SCALE GENOMIC DNA]</scope>
    <source>
        <strain evidence="14 15">DSM 11263</strain>
    </source>
</reference>
<dbReference type="InterPro" id="IPR009010">
    <property type="entry name" value="Asp_de-COase-like_dom_sf"/>
</dbReference>
<evidence type="ECO:0000256" key="8">
    <source>
        <dbReference type="ARBA" id="ARBA00023317"/>
    </source>
</evidence>
<feature type="chain" id="PRO_5018826348" description="Aspartate 1-decarboxylase alpha chain" evidence="9 13">
    <location>
        <begin position="25"/>
        <end position="122"/>
    </location>
</feature>
<evidence type="ECO:0000256" key="11">
    <source>
        <dbReference type="PIRSR" id="PIRSR006246-2"/>
    </source>
</evidence>
<accession>A0A3R5UUX7</accession>
<dbReference type="PANTHER" id="PTHR21012:SF0">
    <property type="entry name" value="ASPARTATE 1-DECARBOXYLASE"/>
    <property type="match status" value="1"/>
</dbReference>
<dbReference type="GO" id="GO:0005829">
    <property type="term" value="C:cytosol"/>
    <property type="evidence" value="ECO:0007669"/>
    <property type="project" value="TreeGrafter"/>
</dbReference>
<feature type="modified residue" description="Pyruvic acid (Ser)" evidence="9 12">
    <location>
        <position position="25"/>
    </location>
</feature>
<comment type="similarity">
    <text evidence="9">Belongs to the PanD family.</text>
</comment>
<evidence type="ECO:0000256" key="5">
    <source>
        <dbReference type="ARBA" id="ARBA00023145"/>
    </source>
</evidence>